<accession>A0ABW4FYK0</accession>
<dbReference type="Proteomes" id="UP001597097">
    <property type="component" value="Unassembled WGS sequence"/>
</dbReference>
<proteinExistence type="predicted"/>
<dbReference type="EMBL" id="JBHUCM010000002">
    <property type="protein sequence ID" value="MFD1535608.1"/>
    <property type="molecule type" value="Genomic_DNA"/>
</dbReference>
<evidence type="ECO:0000313" key="1">
    <source>
        <dbReference type="EMBL" id="MFD1535608.1"/>
    </source>
</evidence>
<organism evidence="1 2">
    <name type="scientific">Nonomuraea guangzhouensis</name>
    <dbReference type="NCBI Taxonomy" id="1291555"/>
    <lineage>
        <taxon>Bacteria</taxon>
        <taxon>Bacillati</taxon>
        <taxon>Actinomycetota</taxon>
        <taxon>Actinomycetes</taxon>
        <taxon>Streptosporangiales</taxon>
        <taxon>Streptosporangiaceae</taxon>
        <taxon>Nonomuraea</taxon>
    </lineage>
</organism>
<reference evidence="2" key="1">
    <citation type="journal article" date="2019" name="Int. J. Syst. Evol. Microbiol.">
        <title>The Global Catalogue of Microorganisms (GCM) 10K type strain sequencing project: providing services to taxonomists for standard genome sequencing and annotation.</title>
        <authorList>
            <consortium name="The Broad Institute Genomics Platform"/>
            <consortium name="The Broad Institute Genome Sequencing Center for Infectious Disease"/>
            <person name="Wu L."/>
            <person name="Ma J."/>
        </authorList>
    </citation>
    <scope>NUCLEOTIDE SEQUENCE [LARGE SCALE GENOMIC DNA]</scope>
    <source>
        <strain evidence="2">CGMCC 1.15399</strain>
    </source>
</reference>
<sequence length="99" mass="10922">MNDHVIRIPDSHLRPGLILDTPADPADFLLIFADGSESRVQLVHDDTGRPVLRVGGYVTTRGDVVQERVWTVREMAPRDGHLRLRLGHSISPSHPGGLS</sequence>
<gene>
    <name evidence="1" type="ORF">ACFSJ0_01100</name>
</gene>
<comment type="caution">
    <text evidence="1">The sequence shown here is derived from an EMBL/GenBank/DDBJ whole genome shotgun (WGS) entry which is preliminary data.</text>
</comment>
<dbReference type="RefSeq" id="WP_219537865.1">
    <property type="nucleotide sequence ID" value="NZ_JAHKRM010000041.1"/>
</dbReference>
<protein>
    <submittedName>
        <fullName evidence="1">Uncharacterized protein</fullName>
    </submittedName>
</protein>
<evidence type="ECO:0000313" key="2">
    <source>
        <dbReference type="Proteomes" id="UP001597097"/>
    </source>
</evidence>
<name>A0ABW4FYK0_9ACTN</name>
<keyword evidence="2" id="KW-1185">Reference proteome</keyword>